<dbReference type="Gene3D" id="1.10.1520.10">
    <property type="entry name" value="Ribonuclease III domain"/>
    <property type="match status" value="1"/>
</dbReference>
<dbReference type="Pfam" id="PF00636">
    <property type="entry name" value="Ribonuclease_3"/>
    <property type="match status" value="1"/>
</dbReference>
<evidence type="ECO:0000313" key="3">
    <source>
        <dbReference type="EMBL" id="KAL2291765.1"/>
    </source>
</evidence>
<evidence type="ECO:0000313" key="4">
    <source>
        <dbReference type="Proteomes" id="UP001600888"/>
    </source>
</evidence>
<dbReference type="Proteomes" id="UP001600888">
    <property type="component" value="Unassembled WGS sequence"/>
</dbReference>
<dbReference type="CDD" id="cd00593">
    <property type="entry name" value="RIBOc"/>
    <property type="match status" value="1"/>
</dbReference>
<accession>A0ABR4FAN4</accession>
<comment type="caution">
    <text evidence="3">The sequence shown here is derived from an EMBL/GenBank/DDBJ whole genome shotgun (WGS) entry which is preliminary data.</text>
</comment>
<dbReference type="SUPFAM" id="SSF69065">
    <property type="entry name" value="RNase III domain-like"/>
    <property type="match status" value="1"/>
</dbReference>
<dbReference type="InterPro" id="IPR036389">
    <property type="entry name" value="RNase_III_sf"/>
</dbReference>
<protein>
    <recommendedName>
        <fullName evidence="2">RNase III domain-containing protein</fullName>
    </recommendedName>
</protein>
<dbReference type="InterPro" id="IPR000999">
    <property type="entry name" value="RNase_III_dom"/>
</dbReference>
<feature type="domain" description="RNase III" evidence="2">
    <location>
        <begin position="62"/>
        <end position="142"/>
    </location>
</feature>
<feature type="compositionally biased region" description="Basic and acidic residues" evidence="1">
    <location>
        <begin position="385"/>
        <end position="401"/>
    </location>
</feature>
<evidence type="ECO:0000259" key="2">
    <source>
        <dbReference type="Pfam" id="PF00636"/>
    </source>
</evidence>
<evidence type="ECO:0000256" key="1">
    <source>
        <dbReference type="SAM" id="MobiDB-lite"/>
    </source>
</evidence>
<organism evidence="3 4">
    <name type="scientific">Diaporthe vaccinii</name>
    <dbReference type="NCBI Taxonomy" id="105482"/>
    <lineage>
        <taxon>Eukaryota</taxon>
        <taxon>Fungi</taxon>
        <taxon>Dikarya</taxon>
        <taxon>Ascomycota</taxon>
        <taxon>Pezizomycotina</taxon>
        <taxon>Sordariomycetes</taxon>
        <taxon>Sordariomycetidae</taxon>
        <taxon>Diaporthales</taxon>
        <taxon>Diaporthaceae</taxon>
        <taxon>Diaporthe</taxon>
        <taxon>Diaporthe eres species complex</taxon>
    </lineage>
</organism>
<feature type="compositionally biased region" description="Pro residues" evidence="1">
    <location>
        <begin position="334"/>
        <end position="352"/>
    </location>
</feature>
<reference evidence="3 4" key="1">
    <citation type="submission" date="2024-03" db="EMBL/GenBank/DDBJ databases">
        <title>A high-quality draft genome sequence of Diaporthe vaccinii, a causative agent of upright dieback and viscid rot disease in cranberry plants.</title>
        <authorList>
            <person name="Sarrasin M."/>
            <person name="Lang B.F."/>
            <person name="Burger G."/>
        </authorList>
    </citation>
    <scope>NUCLEOTIDE SEQUENCE [LARGE SCALE GENOMIC DNA]</scope>
    <source>
        <strain evidence="3 4">IS7</strain>
    </source>
</reference>
<name>A0ABR4FAN4_9PEZI</name>
<keyword evidence="4" id="KW-1185">Reference proteome</keyword>
<gene>
    <name evidence="3" type="ORF">FJTKL_11959</name>
</gene>
<dbReference type="EMBL" id="JBAWTH010000005">
    <property type="protein sequence ID" value="KAL2291765.1"/>
    <property type="molecule type" value="Genomic_DNA"/>
</dbReference>
<feature type="region of interest" description="Disordered" evidence="1">
    <location>
        <begin position="238"/>
        <end position="421"/>
    </location>
</feature>
<proteinExistence type="predicted"/>
<sequence>MAVVLRGWSRTASTALKLATAEKIIGYQFNDIDRLYEALDQKKHLLSLPSGKQSRDKPRNARLALVGDAQAKLYMAQQWYDNRDLNGTDWSQIATSTLSNEHLGEIGFKLGLDECAIPKKVEKQYDMATTIEAVFAAVQMDGAGQEQVHKIMARFGLQHKIVNPIQRAWIYQAVKSGLGLPDRFFIGHHFKLQQAIFDTQLRQSTAQVPGGRVERSWRSIKRLWRAMKWIWLPPRAMPKKPQKTSVRLRGQKGPVRGSVTPSPGIVKPLVEGPRPTGTETIITPSKNVATSETNILDEESLGRFKDDERAAAPEQTTDREDPVKKHEAAESSPPEVPTPSQPRKPKARPVPPKGDALAADIGTTGIGSQDSKKASGDEPATGPSRNDDAAAGAEHEVEKASGPEPVEATEADDSQEETKRIIRELKDMDGELKAGQLAMEQSFRDLRVAREKRSPKQIEDFAKLLQHRKLVRELLSKVTNTWRRLK</sequence>
<feature type="compositionally biased region" description="Polar residues" evidence="1">
    <location>
        <begin position="277"/>
        <end position="294"/>
    </location>
</feature>
<feature type="compositionally biased region" description="Basic and acidic residues" evidence="1">
    <location>
        <begin position="300"/>
        <end position="329"/>
    </location>
</feature>